<evidence type="ECO:0000313" key="3">
    <source>
        <dbReference type="EMBL" id="MCK9876653.1"/>
    </source>
</evidence>
<dbReference type="GO" id="GO:0016740">
    <property type="term" value="F:transferase activity"/>
    <property type="evidence" value="ECO:0007669"/>
    <property type="project" value="UniProtKB-KW"/>
</dbReference>
<feature type="region of interest" description="Disordered" evidence="2">
    <location>
        <begin position="374"/>
        <end position="413"/>
    </location>
</feature>
<dbReference type="Pfam" id="PF02515">
    <property type="entry name" value="CoA_transf_3"/>
    <property type="match status" value="2"/>
</dbReference>
<dbReference type="SUPFAM" id="SSF89796">
    <property type="entry name" value="CoA-transferase family III (CaiB/BaiF)"/>
    <property type="match status" value="2"/>
</dbReference>
<gene>
    <name evidence="3" type="ORF">MXD59_12835</name>
</gene>
<dbReference type="Gene3D" id="3.40.50.10540">
    <property type="entry name" value="Crotonobetainyl-coa:carnitine coa-transferase, domain 1"/>
    <property type="match status" value="2"/>
</dbReference>
<keyword evidence="1 3" id="KW-0808">Transferase</keyword>
<comment type="caution">
    <text evidence="3">The sequence shown here is derived from an EMBL/GenBank/DDBJ whole genome shotgun (WGS) entry which is preliminary data.</text>
</comment>
<accession>A0ABT0JYN6</accession>
<proteinExistence type="predicted"/>
<keyword evidence="4" id="KW-1185">Reference proteome</keyword>
<dbReference type="InterPro" id="IPR023606">
    <property type="entry name" value="CoA-Trfase_III_dom_1_sf"/>
</dbReference>
<protein>
    <submittedName>
        <fullName evidence="3">CoA transferase</fullName>
    </submittedName>
</protein>
<dbReference type="Proteomes" id="UP001201873">
    <property type="component" value="Unassembled WGS sequence"/>
</dbReference>
<feature type="compositionally biased region" description="Basic and acidic residues" evidence="2">
    <location>
        <begin position="387"/>
        <end position="402"/>
    </location>
</feature>
<organism evidence="3 4">
    <name type="scientific">Frankia umida</name>
    <dbReference type="NCBI Taxonomy" id="573489"/>
    <lineage>
        <taxon>Bacteria</taxon>
        <taxon>Bacillati</taxon>
        <taxon>Actinomycetota</taxon>
        <taxon>Actinomycetes</taxon>
        <taxon>Frankiales</taxon>
        <taxon>Frankiaceae</taxon>
        <taxon>Frankia</taxon>
    </lineage>
</organism>
<dbReference type="PANTHER" id="PTHR48207">
    <property type="entry name" value="SUCCINATE--HYDROXYMETHYLGLUTARATE COA-TRANSFERASE"/>
    <property type="match status" value="1"/>
</dbReference>
<dbReference type="EMBL" id="JALKFT010000011">
    <property type="protein sequence ID" value="MCK9876653.1"/>
    <property type="molecule type" value="Genomic_DNA"/>
</dbReference>
<evidence type="ECO:0000313" key="4">
    <source>
        <dbReference type="Proteomes" id="UP001201873"/>
    </source>
</evidence>
<dbReference type="InterPro" id="IPR044855">
    <property type="entry name" value="CoA-Trfase_III_dom3_sf"/>
</dbReference>
<dbReference type="Gene3D" id="3.30.1540.10">
    <property type="entry name" value="formyl-coa transferase, domain 3"/>
    <property type="match status" value="2"/>
</dbReference>
<reference evidence="3 4" key="1">
    <citation type="submission" date="2022-04" db="EMBL/GenBank/DDBJ databases">
        <title>Genome diversity in the genus Frankia.</title>
        <authorList>
            <person name="Carlos-Shanley C."/>
            <person name="Hahn D."/>
        </authorList>
    </citation>
    <scope>NUCLEOTIDE SEQUENCE [LARGE SCALE GENOMIC DNA]</scope>
    <source>
        <strain evidence="3 4">Ag45/Mut15</strain>
    </source>
</reference>
<evidence type="ECO:0000256" key="2">
    <source>
        <dbReference type="SAM" id="MobiDB-lite"/>
    </source>
</evidence>
<evidence type="ECO:0000256" key="1">
    <source>
        <dbReference type="ARBA" id="ARBA00022679"/>
    </source>
</evidence>
<dbReference type="InterPro" id="IPR003673">
    <property type="entry name" value="CoA-Trfase_fam_III"/>
</dbReference>
<sequence length="808" mass="85521">MRDAGPLTTGPLAGWRVLEVGESVAVSFCTRLLADLGAEVVMVEPPSGHVLRAAEPRTAAGVSARFVYLSAGKRSVIRPVGEGILELAAAADLLVTDLAPARLDPLAARIPDTAVVSVRPFGATGPSSGHQAHHLTLFHASGEGSTLPSGLGWQRFPDRAPIQLGSELGYFDAGWNAAIAALAACWDASRRPAARTAAGGRARERVSAQRVDVSVQESLLTLNRTRLNRFLNDGILVGRERSRYPVGGMQRCQDGWIQAVGLRDEHWDRLLATPQGAEFRAAGFDTAQARAADVAGLQKALTAWCEARPKHEAARLLAAVGAPAGIFAEPTDLLEDEQLAHRDFFRDVGVDDGDGGHLRIPGAPYRFSASALPVRPAPRLGSSTGFEPRESRQPRQPRESRGSHLPAQSNRPGEGRLLDGVRVLDFTWAAAGPYATLLLGFLGAEIIKVESTRRPDLARYGFLARYDTLEASPIFNELNLNKRSLRLDLTQPDALALARRLAGEVDVVVDNFRPGVMARLGLGADVLLDLNPRLVVASSSANGSTGPLATGAGLASIFSATGGLSVQSGYPDGPPTDVGDPVDYRSGAALAVGILAALLDRDRTGRGQHLDLSSREVVIASAPDAVLAHVAGVPWRQRRGNGHHTMTPHGVHPCHPTAGEDGWLALAVGDEAQWSALCAVLGRDDWPTALSTPAARRAAADEIDEAIRAWTHPRTAAEAAASLQAAGVPAEPVMTFADLATDPHLAAREAFVEVDHPVLGRQWVLRPPWHFSAGGRGGTGGGEVRPGPVLGADTETILARYTDREVAQ</sequence>
<name>A0ABT0JYN6_9ACTN</name>
<dbReference type="InterPro" id="IPR050483">
    <property type="entry name" value="CoA-transferase_III_domain"/>
</dbReference>
<dbReference type="PANTHER" id="PTHR48207:SF4">
    <property type="entry name" value="BLL6097 PROTEIN"/>
    <property type="match status" value="1"/>
</dbReference>